<feature type="domain" description="Protein kinase" evidence="11">
    <location>
        <begin position="48"/>
        <end position="318"/>
    </location>
</feature>
<evidence type="ECO:0000256" key="10">
    <source>
        <dbReference type="SAM" id="Phobius"/>
    </source>
</evidence>
<dbReference type="GO" id="GO:0004674">
    <property type="term" value="F:protein serine/threonine kinase activity"/>
    <property type="evidence" value="ECO:0007669"/>
    <property type="project" value="UniProtKB-KW"/>
</dbReference>
<sequence length="326" mass="36001">MDSSSTTRSPAYILSYISHLFSLLWIWMAGFFDKFRPAPTLRLKSRTLKIVKPLGEGGFSFVYLVQDASDGAMYALKRVRIQLPEHEERLKMEIAAHRAVTSRHVVRLVDEDVVRAGRAVTEGLLLLPFYERGTVQDLIDRTPVNEFIPLERILKISIDICSGLAAFHANDPVLAFRDLKPANVLIGTNGEAVLMDLGSVSPARVTLSSRREALALQELCAETATAPFRAPELFDPPSNGKVDERSDVWALGCTIYAMAFRNSPFDGTTTAAMSGRVSFPGRDPYGPAFRELISSALMTDFGSRPSVAQMQEKCRVMLESSRGGQV</sequence>
<dbReference type="InterPro" id="IPR000719">
    <property type="entry name" value="Prot_kinase_dom"/>
</dbReference>
<dbReference type="AlphaFoldDB" id="A0AAD5TE08"/>
<dbReference type="Pfam" id="PF00069">
    <property type="entry name" value="Pkinase"/>
    <property type="match status" value="1"/>
</dbReference>
<comment type="caution">
    <text evidence="12">The sequence shown here is derived from an EMBL/GenBank/DDBJ whole genome shotgun (WGS) entry which is preliminary data.</text>
</comment>
<protein>
    <recommendedName>
        <fullName evidence="1">non-specific serine/threonine protein kinase</fullName>
        <ecNumber evidence="1">2.7.11.1</ecNumber>
    </recommendedName>
</protein>
<keyword evidence="3" id="KW-0808">Transferase</keyword>
<dbReference type="InterPro" id="IPR052239">
    <property type="entry name" value="Ser/Thr-specific_kinases"/>
</dbReference>
<evidence type="ECO:0000256" key="7">
    <source>
        <dbReference type="ARBA" id="ARBA00047899"/>
    </source>
</evidence>
<dbReference type="SUPFAM" id="SSF56112">
    <property type="entry name" value="Protein kinase-like (PK-like)"/>
    <property type="match status" value="1"/>
</dbReference>
<comment type="catalytic activity">
    <reaction evidence="8">
        <text>L-seryl-[protein] + ATP = O-phospho-L-seryl-[protein] + ADP + H(+)</text>
        <dbReference type="Rhea" id="RHEA:17989"/>
        <dbReference type="Rhea" id="RHEA-COMP:9863"/>
        <dbReference type="Rhea" id="RHEA-COMP:11604"/>
        <dbReference type="ChEBI" id="CHEBI:15378"/>
        <dbReference type="ChEBI" id="CHEBI:29999"/>
        <dbReference type="ChEBI" id="CHEBI:30616"/>
        <dbReference type="ChEBI" id="CHEBI:83421"/>
        <dbReference type="ChEBI" id="CHEBI:456216"/>
        <dbReference type="EC" id="2.7.11.1"/>
    </reaction>
</comment>
<dbReference type="EMBL" id="JADGJQ010000073">
    <property type="protein sequence ID" value="KAJ3172876.1"/>
    <property type="molecule type" value="Genomic_DNA"/>
</dbReference>
<evidence type="ECO:0000256" key="6">
    <source>
        <dbReference type="ARBA" id="ARBA00022840"/>
    </source>
</evidence>
<dbReference type="GO" id="GO:0005794">
    <property type="term" value="C:Golgi apparatus"/>
    <property type="evidence" value="ECO:0007669"/>
    <property type="project" value="TreeGrafter"/>
</dbReference>
<evidence type="ECO:0000256" key="4">
    <source>
        <dbReference type="ARBA" id="ARBA00022741"/>
    </source>
</evidence>
<evidence type="ECO:0000313" key="13">
    <source>
        <dbReference type="Proteomes" id="UP001212152"/>
    </source>
</evidence>
<evidence type="ECO:0000256" key="3">
    <source>
        <dbReference type="ARBA" id="ARBA00022679"/>
    </source>
</evidence>
<dbReference type="InterPro" id="IPR017441">
    <property type="entry name" value="Protein_kinase_ATP_BS"/>
</dbReference>
<dbReference type="EC" id="2.7.11.1" evidence="1"/>
<dbReference type="InterPro" id="IPR011009">
    <property type="entry name" value="Kinase-like_dom_sf"/>
</dbReference>
<dbReference type="SMART" id="SM00220">
    <property type="entry name" value="S_TKc"/>
    <property type="match status" value="1"/>
</dbReference>
<keyword evidence="10" id="KW-0812">Transmembrane</keyword>
<evidence type="ECO:0000313" key="12">
    <source>
        <dbReference type="EMBL" id="KAJ3172876.1"/>
    </source>
</evidence>
<comment type="catalytic activity">
    <reaction evidence="7">
        <text>L-threonyl-[protein] + ATP = O-phospho-L-threonyl-[protein] + ADP + H(+)</text>
        <dbReference type="Rhea" id="RHEA:46608"/>
        <dbReference type="Rhea" id="RHEA-COMP:11060"/>
        <dbReference type="Rhea" id="RHEA-COMP:11605"/>
        <dbReference type="ChEBI" id="CHEBI:15378"/>
        <dbReference type="ChEBI" id="CHEBI:30013"/>
        <dbReference type="ChEBI" id="CHEBI:30616"/>
        <dbReference type="ChEBI" id="CHEBI:61977"/>
        <dbReference type="ChEBI" id="CHEBI:456216"/>
        <dbReference type="EC" id="2.7.11.1"/>
    </reaction>
</comment>
<dbReference type="Proteomes" id="UP001212152">
    <property type="component" value="Unassembled WGS sequence"/>
</dbReference>
<feature type="transmembrane region" description="Helical" evidence="10">
    <location>
        <begin position="12"/>
        <end position="32"/>
    </location>
</feature>
<keyword evidence="10" id="KW-0472">Membrane</keyword>
<reference evidence="12" key="1">
    <citation type="submission" date="2020-05" db="EMBL/GenBank/DDBJ databases">
        <title>Phylogenomic resolution of chytrid fungi.</title>
        <authorList>
            <person name="Stajich J.E."/>
            <person name="Amses K."/>
            <person name="Simmons R."/>
            <person name="Seto K."/>
            <person name="Myers J."/>
            <person name="Bonds A."/>
            <person name="Quandt C.A."/>
            <person name="Barry K."/>
            <person name="Liu P."/>
            <person name="Grigoriev I."/>
            <person name="Longcore J.E."/>
            <person name="James T.Y."/>
        </authorList>
    </citation>
    <scope>NUCLEOTIDE SEQUENCE</scope>
    <source>
        <strain evidence="12">JEL0379</strain>
    </source>
</reference>
<keyword evidence="4 9" id="KW-0547">Nucleotide-binding</keyword>
<evidence type="ECO:0000256" key="9">
    <source>
        <dbReference type="PROSITE-ProRule" id="PRU10141"/>
    </source>
</evidence>
<evidence type="ECO:0000256" key="2">
    <source>
        <dbReference type="ARBA" id="ARBA00022527"/>
    </source>
</evidence>
<dbReference type="GO" id="GO:0005524">
    <property type="term" value="F:ATP binding"/>
    <property type="evidence" value="ECO:0007669"/>
    <property type="project" value="UniProtKB-UniRule"/>
</dbReference>
<dbReference type="PANTHER" id="PTHR45998:SF2">
    <property type="entry name" value="SERINE_THREONINE-PROTEIN KINASE 16"/>
    <property type="match status" value="1"/>
</dbReference>
<evidence type="ECO:0000256" key="5">
    <source>
        <dbReference type="ARBA" id="ARBA00022777"/>
    </source>
</evidence>
<name>A0AAD5TE08_9FUNG</name>
<feature type="binding site" evidence="9">
    <location>
        <position position="77"/>
    </location>
    <ligand>
        <name>ATP</name>
        <dbReference type="ChEBI" id="CHEBI:30616"/>
    </ligand>
</feature>
<organism evidence="12 13">
    <name type="scientific">Geranomyces variabilis</name>
    <dbReference type="NCBI Taxonomy" id="109894"/>
    <lineage>
        <taxon>Eukaryota</taxon>
        <taxon>Fungi</taxon>
        <taxon>Fungi incertae sedis</taxon>
        <taxon>Chytridiomycota</taxon>
        <taxon>Chytridiomycota incertae sedis</taxon>
        <taxon>Chytridiomycetes</taxon>
        <taxon>Spizellomycetales</taxon>
        <taxon>Powellomycetaceae</taxon>
        <taxon>Geranomyces</taxon>
    </lineage>
</organism>
<evidence type="ECO:0000256" key="8">
    <source>
        <dbReference type="ARBA" id="ARBA00048679"/>
    </source>
</evidence>
<keyword evidence="6 9" id="KW-0067">ATP-binding</keyword>
<evidence type="ECO:0000259" key="11">
    <source>
        <dbReference type="PROSITE" id="PS50011"/>
    </source>
</evidence>
<gene>
    <name evidence="12" type="primary">STK16</name>
    <name evidence="12" type="ORF">HDU87_007712</name>
</gene>
<keyword evidence="13" id="KW-1185">Reference proteome</keyword>
<accession>A0AAD5TE08</accession>
<proteinExistence type="predicted"/>
<keyword evidence="10" id="KW-1133">Transmembrane helix</keyword>
<dbReference type="Gene3D" id="1.10.510.10">
    <property type="entry name" value="Transferase(Phosphotransferase) domain 1"/>
    <property type="match status" value="1"/>
</dbReference>
<dbReference type="PROSITE" id="PS50011">
    <property type="entry name" value="PROTEIN_KINASE_DOM"/>
    <property type="match status" value="1"/>
</dbReference>
<dbReference type="PANTHER" id="PTHR45998">
    <property type="entry name" value="SERINE/THREONINE-PROTEIN KINASE 16"/>
    <property type="match status" value="1"/>
</dbReference>
<evidence type="ECO:0000256" key="1">
    <source>
        <dbReference type="ARBA" id="ARBA00012513"/>
    </source>
</evidence>
<dbReference type="PROSITE" id="PS00107">
    <property type="entry name" value="PROTEIN_KINASE_ATP"/>
    <property type="match status" value="1"/>
</dbReference>
<keyword evidence="5 12" id="KW-0418">Kinase</keyword>
<keyword evidence="2" id="KW-0723">Serine/threonine-protein kinase</keyword>